<protein>
    <submittedName>
        <fullName evidence="1">Uncharacterized protein</fullName>
    </submittedName>
</protein>
<organism evidence="1 2">
    <name type="scientific">Diphasiastrum complanatum</name>
    <name type="common">Issler's clubmoss</name>
    <name type="synonym">Lycopodium complanatum</name>
    <dbReference type="NCBI Taxonomy" id="34168"/>
    <lineage>
        <taxon>Eukaryota</taxon>
        <taxon>Viridiplantae</taxon>
        <taxon>Streptophyta</taxon>
        <taxon>Embryophyta</taxon>
        <taxon>Tracheophyta</taxon>
        <taxon>Lycopodiopsida</taxon>
        <taxon>Lycopodiales</taxon>
        <taxon>Lycopodiaceae</taxon>
        <taxon>Lycopodioideae</taxon>
        <taxon>Diphasiastrum</taxon>
    </lineage>
</organism>
<dbReference type="EMBL" id="CM055111">
    <property type="protein sequence ID" value="KAJ7520264.1"/>
    <property type="molecule type" value="Genomic_DNA"/>
</dbReference>
<accession>A0ACC2ART1</accession>
<evidence type="ECO:0000313" key="1">
    <source>
        <dbReference type="EMBL" id="KAJ7520264.1"/>
    </source>
</evidence>
<keyword evidence="2" id="KW-1185">Reference proteome</keyword>
<name>A0ACC2ART1_DIPCM</name>
<gene>
    <name evidence="1" type="ORF">O6H91_20G075300</name>
</gene>
<comment type="caution">
    <text evidence="1">The sequence shown here is derived from an EMBL/GenBank/DDBJ whole genome shotgun (WGS) entry which is preliminary data.</text>
</comment>
<dbReference type="Proteomes" id="UP001162992">
    <property type="component" value="Chromosome 20"/>
</dbReference>
<sequence>MKRRIHVHHKWRWRIGSLMLGVTLVFTVLRVLASFVAYDTPSDINRPVYATSKPKIAFLFLARNRMPLDFYWEHFFKGSKEDKYSVFIHARPGFVYNAETTECSSFYNHQLTNSILVQWGGASMIEAERILLARALEDHSNSYFVLLSDSCIPLYNFSYIYDYITSSSKSFVDSFRLSKEEQYNPAMAPVISKEHWRKGSQWFVLVRKHAEVVVADATIFPVFREHCQSAVLSNSLRDHVVMDMFFQNPHRRSKRDCIPDEHYIQTLLAIKGLEVEAERRTLTYTFWKEPARGQIKDRWHPVTFGATDASLRVIQEIQAIDFVNYETEGRKEWCSSNGVPRPCFLFARKFTRTAALRLLNESLIVQSNAAAISGNGDT</sequence>
<reference evidence="2" key="1">
    <citation type="journal article" date="2024" name="Proc. Natl. Acad. Sci. U.S.A.">
        <title>Extraordinary preservation of gene collinearity over three hundred million years revealed in homosporous lycophytes.</title>
        <authorList>
            <person name="Li C."/>
            <person name="Wickell D."/>
            <person name="Kuo L.Y."/>
            <person name="Chen X."/>
            <person name="Nie B."/>
            <person name="Liao X."/>
            <person name="Peng D."/>
            <person name="Ji J."/>
            <person name="Jenkins J."/>
            <person name="Williams M."/>
            <person name="Shu S."/>
            <person name="Plott C."/>
            <person name="Barry K."/>
            <person name="Rajasekar S."/>
            <person name="Grimwood J."/>
            <person name="Han X."/>
            <person name="Sun S."/>
            <person name="Hou Z."/>
            <person name="He W."/>
            <person name="Dai G."/>
            <person name="Sun C."/>
            <person name="Schmutz J."/>
            <person name="Leebens-Mack J.H."/>
            <person name="Li F.W."/>
            <person name="Wang L."/>
        </authorList>
    </citation>
    <scope>NUCLEOTIDE SEQUENCE [LARGE SCALE GENOMIC DNA]</scope>
    <source>
        <strain evidence="2">cv. PW_Plant_1</strain>
    </source>
</reference>
<proteinExistence type="predicted"/>
<evidence type="ECO:0000313" key="2">
    <source>
        <dbReference type="Proteomes" id="UP001162992"/>
    </source>
</evidence>